<keyword evidence="2" id="KW-1185">Reference proteome</keyword>
<evidence type="ECO:0000313" key="1">
    <source>
        <dbReference type="EMBL" id="SDX66174.1"/>
    </source>
</evidence>
<sequence>MHGVVPYDSTHAQSFDDNASSGGVVDDPWVIDSSFLLKPCGR</sequence>
<evidence type="ECO:0000313" key="2">
    <source>
        <dbReference type="Proteomes" id="UP000199079"/>
    </source>
</evidence>
<dbReference type="AlphaFoldDB" id="A0A1H3DKL7"/>
<organism evidence="1 2">
    <name type="scientific">Halopenitus persicus</name>
    <dbReference type="NCBI Taxonomy" id="1048396"/>
    <lineage>
        <taxon>Archaea</taxon>
        <taxon>Methanobacteriati</taxon>
        <taxon>Methanobacteriota</taxon>
        <taxon>Stenosarchaea group</taxon>
        <taxon>Halobacteria</taxon>
        <taxon>Halobacteriales</taxon>
        <taxon>Haloferacaceae</taxon>
        <taxon>Halopenitus</taxon>
    </lineage>
</organism>
<name>A0A1H3DKL7_9EURY</name>
<protein>
    <submittedName>
        <fullName evidence="1">Uncharacterized protein</fullName>
    </submittedName>
</protein>
<gene>
    <name evidence="1" type="ORF">SAMN05216564_10123</name>
</gene>
<reference evidence="2" key="1">
    <citation type="submission" date="2016-10" db="EMBL/GenBank/DDBJ databases">
        <authorList>
            <person name="Varghese N."/>
            <person name="Submissions S."/>
        </authorList>
    </citation>
    <scope>NUCLEOTIDE SEQUENCE [LARGE SCALE GENOMIC DNA]</scope>
    <source>
        <strain evidence="2">DC30,IBRC 10041,KCTC 4046</strain>
    </source>
</reference>
<dbReference type="EMBL" id="FNPC01000001">
    <property type="protein sequence ID" value="SDX66174.1"/>
    <property type="molecule type" value="Genomic_DNA"/>
</dbReference>
<accession>A0A1H3DKL7</accession>
<proteinExistence type="predicted"/>
<dbReference type="Proteomes" id="UP000199079">
    <property type="component" value="Unassembled WGS sequence"/>
</dbReference>